<dbReference type="PANTHER" id="PTHR30055:SF226">
    <property type="entry name" value="HTH-TYPE TRANSCRIPTIONAL REGULATOR PKSA"/>
    <property type="match status" value="1"/>
</dbReference>
<sequence>MVYRETPDIARRKAELRERLLQSAESLVRSGGFKALTIQALAADAGVSVGSVYRYFKNKDQLATEVFEHATRRELRAVAAALTSAESPASCIAAGTRVFAERAFMAPRFAWALIAEPVDAAVDVARLEYRRSYTALFERVVARGVEQGQFAPQRPGVTAAALVGALAESLLGPLRASEEQSEAELINELCRLSLRAVGGDPQP</sequence>
<dbReference type="PROSITE" id="PS01081">
    <property type="entry name" value="HTH_TETR_1"/>
    <property type="match status" value="1"/>
</dbReference>
<dbReference type="Pfam" id="PF00440">
    <property type="entry name" value="TetR_N"/>
    <property type="match status" value="1"/>
</dbReference>
<reference evidence="4 5" key="1">
    <citation type="submission" date="2020-04" db="EMBL/GenBank/DDBJ databases">
        <authorList>
            <person name="Yoon J."/>
        </authorList>
    </citation>
    <scope>NUCLEOTIDE SEQUENCE [LARGE SCALE GENOMIC DNA]</scope>
    <source>
        <strain evidence="4 5">KMU-166</strain>
    </source>
</reference>
<feature type="DNA-binding region" description="H-T-H motif" evidence="2">
    <location>
        <begin position="37"/>
        <end position="56"/>
    </location>
</feature>
<dbReference type="PROSITE" id="PS50977">
    <property type="entry name" value="HTH_TETR_2"/>
    <property type="match status" value="1"/>
</dbReference>
<dbReference type="Proteomes" id="UP000765845">
    <property type="component" value="Unassembled WGS sequence"/>
</dbReference>
<dbReference type="InterPro" id="IPR050109">
    <property type="entry name" value="HTH-type_TetR-like_transc_reg"/>
</dbReference>
<evidence type="ECO:0000256" key="2">
    <source>
        <dbReference type="PROSITE-ProRule" id="PRU00335"/>
    </source>
</evidence>
<evidence type="ECO:0000313" key="4">
    <source>
        <dbReference type="EMBL" id="NKI17271.1"/>
    </source>
</evidence>
<proteinExistence type="predicted"/>
<name>A0ABX1GDN7_9GAMM</name>
<dbReference type="PANTHER" id="PTHR30055">
    <property type="entry name" value="HTH-TYPE TRANSCRIPTIONAL REGULATOR RUTR"/>
    <property type="match status" value="1"/>
</dbReference>
<feature type="domain" description="HTH tetR-type" evidence="3">
    <location>
        <begin position="14"/>
        <end position="74"/>
    </location>
</feature>
<dbReference type="InterPro" id="IPR023772">
    <property type="entry name" value="DNA-bd_HTH_TetR-type_CS"/>
</dbReference>
<dbReference type="InterPro" id="IPR001647">
    <property type="entry name" value="HTH_TetR"/>
</dbReference>
<keyword evidence="5" id="KW-1185">Reference proteome</keyword>
<evidence type="ECO:0000259" key="3">
    <source>
        <dbReference type="PROSITE" id="PS50977"/>
    </source>
</evidence>
<evidence type="ECO:0000313" key="5">
    <source>
        <dbReference type="Proteomes" id="UP000765845"/>
    </source>
</evidence>
<dbReference type="InterPro" id="IPR036271">
    <property type="entry name" value="Tet_transcr_reg_TetR-rel_C_sf"/>
</dbReference>
<protein>
    <submittedName>
        <fullName evidence="4">TetR/AcrR family transcriptional regulator</fullName>
    </submittedName>
</protein>
<gene>
    <name evidence="4" type="ORF">HCU74_07540</name>
</gene>
<dbReference type="EMBL" id="JAAWWK010000002">
    <property type="protein sequence ID" value="NKI17271.1"/>
    <property type="molecule type" value="Genomic_DNA"/>
</dbReference>
<accession>A0ABX1GDN7</accession>
<organism evidence="4 5">
    <name type="scientific">Spongiibacter thalassae</name>
    <dbReference type="NCBI Taxonomy" id="2721624"/>
    <lineage>
        <taxon>Bacteria</taxon>
        <taxon>Pseudomonadati</taxon>
        <taxon>Pseudomonadota</taxon>
        <taxon>Gammaproteobacteria</taxon>
        <taxon>Cellvibrionales</taxon>
        <taxon>Spongiibacteraceae</taxon>
        <taxon>Spongiibacter</taxon>
    </lineage>
</organism>
<evidence type="ECO:0000256" key="1">
    <source>
        <dbReference type="ARBA" id="ARBA00023125"/>
    </source>
</evidence>
<dbReference type="PRINTS" id="PR00455">
    <property type="entry name" value="HTHTETR"/>
</dbReference>
<dbReference type="InterPro" id="IPR009057">
    <property type="entry name" value="Homeodomain-like_sf"/>
</dbReference>
<dbReference type="SUPFAM" id="SSF46689">
    <property type="entry name" value="Homeodomain-like"/>
    <property type="match status" value="1"/>
</dbReference>
<dbReference type="Gene3D" id="1.10.357.10">
    <property type="entry name" value="Tetracycline Repressor, domain 2"/>
    <property type="match status" value="1"/>
</dbReference>
<comment type="caution">
    <text evidence="4">The sequence shown here is derived from an EMBL/GenBank/DDBJ whole genome shotgun (WGS) entry which is preliminary data.</text>
</comment>
<dbReference type="SUPFAM" id="SSF48498">
    <property type="entry name" value="Tetracyclin repressor-like, C-terminal domain"/>
    <property type="match status" value="1"/>
</dbReference>
<keyword evidence="1 2" id="KW-0238">DNA-binding</keyword>
<dbReference type="RefSeq" id="WP_168449782.1">
    <property type="nucleotide sequence ID" value="NZ_JAAWWK010000002.1"/>
</dbReference>